<gene>
    <name evidence="1" type="ORF">L3Q82_014879</name>
</gene>
<name>A0ACB8VS67_9TELE</name>
<dbReference type="Proteomes" id="UP000831701">
    <property type="component" value="Chromosome 18"/>
</dbReference>
<evidence type="ECO:0000313" key="1">
    <source>
        <dbReference type="EMBL" id="KAI3358451.1"/>
    </source>
</evidence>
<keyword evidence="2" id="KW-1185">Reference proteome</keyword>
<organism evidence="1 2">
    <name type="scientific">Scortum barcoo</name>
    <name type="common">barcoo grunter</name>
    <dbReference type="NCBI Taxonomy" id="214431"/>
    <lineage>
        <taxon>Eukaryota</taxon>
        <taxon>Metazoa</taxon>
        <taxon>Chordata</taxon>
        <taxon>Craniata</taxon>
        <taxon>Vertebrata</taxon>
        <taxon>Euteleostomi</taxon>
        <taxon>Actinopterygii</taxon>
        <taxon>Neopterygii</taxon>
        <taxon>Teleostei</taxon>
        <taxon>Neoteleostei</taxon>
        <taxon>Acanthomorphata</taxon>
        <taxon>Eupercaria</taxon>
        <taxon>Centrarchiformes</taxon>
        <taxon>Terapontoidei</taxon>
        <taxon>Terapontidae</taxon>
        <taxon>Scortum</taxon>
    </lineage>
</organism>
<proteinExistence type="predicted"/>
<reference evidence="1" key="1">
    <citation type="submission" date="2022-04" db="EMBL/GenBank/DDBJ databases">
        <title>Jade perch genome.</title>
        <authorList>
            <person name="Chao B."/>
        </authorList>
    </citation>
    <scope>NUCLEOTIDE SEQUENCE</scope>
    <source>
        <strain evidence="1">CB-2022</strain>
    </source>
</reference>
<protein>
    <submittedName>
        <fullName evidence="1">Uncharacterized protein</fullName>
    </submittedName>
</protein>
<evidence type="ECO:0000313" key="2">
    <source>
        <dbReference type="Proteomes" id="UP000831701"/>
    </source>
</evidence>
<accession>A0ACB8VS67</accession>
<dbReference type="EMBL" id="CM041548">
    <property type="protein sequence ID" value="KAI3358451.1"/>
    <property type="molecule type" value="Genomic_DNA"/>
</dbReference>
<comment type="caution">
    <text evidence="1">The sequence shown here is derived from an EMBL/GenBank/DDBJ whole genome shotgun (WGS) entry which is preliminary data.</text>
</comment>
<sequence>MAASLAEKLHTFTPALSPFQVLFPPTDAHVELAVSDHQDTMSSFQVVDSSPGSSVSVMETSNFAHVIFQNVGKSFLPQAPLECRYTLTPYIAPHPKDWVGIFKVGWSTARDYYTFLWSPMPENYEPGSTVHRTVVFQGYYVPKSDGEFYQFCYVTHAGDIRGASTPFQFRAATPTEELLTVTEDDSNSDILVVTTKTGLLEHVEEAQQERRELLKAMRLLQDEKQQLQEEQKRLAREREQERETCCLLRTHNQELLRSSQGLSEEREEVRRRLTEATDRVRQLEEDLLGVTQRGLQKETELDCLRDRLKKLTAERDNLESQLKNEKDERDLYKVAHLRSTELENTKLSAELQMLKAVELNREVTIAQFQEELDRLRVCVAQRDSLEKELLAHKVDKAELARVREHLRQAEEQLQASRQQATLLASELRDSASARDHTMTELYRARLEADKLRASLADAQAECQRMESQLDRMRSTAQKEVGVGTNGEMTPSMMVVSEAEAELQREVEELKLRLHMAAEHYKEKYRECQRLRRQVAKLNTTESQGEPKRNASTETTQEPLTPSPESPTAGNIAIAVLQEAAEMTITPGLNNRESTHTDACVSTEKEERQREKTPEERAEMEAEGEANQGGDREKEGREEKKDSLPEESLRMTSWVEVENERRGAEENGQAEMAGKAEEARDAAEGQVVLVLEVEGMSLGEAEKEQTCSVEEELAMMEEKWREQCAINETLKQRLANEEERFRVQMAERASEVTELKRNLAQALRDKEQLQEELQRCVSRQREQEAGVQGAEMRQPMVLRYPLPYPQDPSPPPLVPQRPAELQYGNPYSTVTTRDRVDVALSPEHVSRPPPEAPPCAPPCAPPITPPSPGPGAPGWNREVVCIQPSRSTSTPESAEHPSEEPRNAADGAQPSCDHQSGRRSEARSSFCFDSRSDVHKRCPLCEVIFPPHFEQRSFEQHVESHWKVCPVCSEQFPLNCQQQLFERHVLTHFDGHVLNFEQIE</sequence>